<dbReference type="CDD" id="cd06174">
    <property type="entry name" value="MFS"/>
    <property type="match status" value="1"/>
</dbReference>
<dbReference type="InterPro" id="IPR036259">
    <property type="entry name" value="MFS_trans_sf"/>
</dbReference>
<dbReference type="InterPro" id="IPR050189">
    <property type="entry name" value="MFS_Efflux_Transporters"/>
</dbReference>
<feature type="transmembrane region" description="Helical" evidence="6">
    <location>
        <begin position="229"/>
        <end position="250"/>
    </location>
</feature>
<comment type="subcellular location">
    <subcellularLocation>
        <location evidence="1">Cell membrane</location>
        <topology evidence="1">Multi-pass membrane protein</topology>
    </subcellularLocation>
</comment>
<dbReference type="InterPro" id="IPR020846">
    <property type="entry name" value="MFS_dom"/>
</dbReference>
<organism evidence="8 9">
    <name type="scientific">Demequina litorisediminis</name>
    <dbReference type="NCBI Taxonomy" id="1849022"/>
    <lineage>
        <taxon>Bacteria</taxon>
        <taxon>Bacillati</taxon>
        <taxon>Actinomycetota</taxon>
        <taxon>Actinomycetes</taxon>
        <taxon>Micrococcales</taxon>
        <taxon>Demequinaceae</taxon>
        <taxon>Demequina</taxon>
    </lineage>
</organism>
<keyword evidence="5 6" id="KW-0472">Membrane</keyword>
<evidence type="ECO:0000256" key="2">
    <source>
        <dbReference type="ARBA" id="ARBA00022475"/>
    </source>
</evidence>
<evidence type="ECO:0000259" key="7">
    <source>
        <dbReference type="PROSITE" id="PS50850"/>
    </source>
</evidence>
<dbReference type="Proteomes" id="UP001157125">
    <property type="component" value="Unassembled WGS sequence"/>
</dbReference>
<gene>
    <name evidence="8" type="ORF">GCM10025876_15060</name>
</gene>
<evidence type="ECO:0000256" key="4">
    <source>
        <dbReference type="ARBA" id="ARBA00022989"/>
    </source>
</evidence>
<dbReference type="PROSITE" id="PS50850">
    <property type="entry name" value="MFS"/>
    <property type="match status" value="1"/>
</dbReference>
<feature type="transmembrane region" description="Helical" evidence="6">
    <location>
        <begin position="200"/>
        <end position="217"/>
    </location>
</feature>
<comment type="caution">
    <text evidence="8">The sequence shown here is derived from an EMBL/GenBank/DDBJ whole genome shotgun (WGS) entry which is preliminary data.</text>
</comment>
<keyword evidence="2" id="KW-1003">Cell membrane</keyword>
<feature type="domain" description="Major facilitator superfamily (MFS) profile" evidence="7">
    <location>
        <begin position="1"/>
        <end position="327"/>
    </location>
</feature>
<feature type="transmembrane region" description="Helical" evidence="6">
    <location>
        <begin position="79"/>
        <end position="101"/>
    </location>
</feature>
<name>A0ABQ6IEZ1_9MICO</name>
<dbReference type="Gene3D" id="1.20.1250.20">
    <property type="entry name" value="MFS general substrate transporter like domains"/>
    <property type="match status" value="2"/>
</dbReference>
<feature type="transmembrane region" description="Helical" evidence="6">
    <location>
        <begin position="172"/>
        <end position="193"/>
    </location>
</feature>
<feature type="transmembrane region" description="Helical" evidence="6">
    <location>
        <begin position="300"/>
        <end position="320"/>
    </location>
</feature>
<proteinExistence type="predicted"/>
<dbReference type="InterPro" id="IPR011701">
    <property type="entry name" value="MFS"/>
</dbReference>
<evidence type="ECO:0000256" key="6">
    <source>
        <dbReference type="SAM" id="Phobius"/>
    </source>
</evidence>
<dbReference type="PANTHER" id="PTHR43124:SF3">
    <property type="entry name" value="CHLORAMPHENICOL EFFLUX PUMP RV0191"/>
    <property type="match status" value="1"/>
</dbReference>
<dbReference type="Pfam" id="PF07690">
    <property type="entry name" value="MFS_1"/>
    <property type="match status" value="1"/>
</dbReference>
<sequence length="353" mass="36618">MAAGQVLLAFAPGLGGAVVARVLIGAGDAPIFIAGNHIAARYFPPRQVPIIVQGLGLIGQLGQIASAIPVAYLLHEQGWSTTFAVLGGLGVAVAAAAFFGIRTPPTADASSPSAAPSPEPRVSLREAIWPAGVRLGFWTHWLGLIGPNTVALLWGVPFLVQGQGLEPTTASALLTVMVIANIVAGPVLGVLTGRHPLRRSWLALAIAVVAAVTWASVLLPDTPRPMWRLVVWMAVTGACGPASLIGLDFARTHGVRGRAASAVGFANIGGFAATVVSVLLVGATLQVISPAGTSEYSLDHYRVALSTLVLPWTIGIVAVIHARRRTRREMAAAGVIVPPLRDVLARRRAGRRA</sequence>
<keyword evidence="9" id="KW-1185">Reference proteome</keyword>
<evidence type="ECO:0000256" key="1">
    <source>
        <dbReference type="ARBA" id="ARBA00004651"/>
    </source>
</evidence>
<feature type="transmembrane region" description="Helical" evidence="6">
    <location>
        <begin position="141"/>
        <end position="160"/>
    </location>
</feature>
<reference evidence="9" key="1">
    <citation type="journal article" date="2019" name="Int. J. Syst. Evol. Microbiol.">
        <title>The Global Catalogue of Microorganisms (GCM) 10K type strain sequencing project: providing services to taxonomists for standard genome sequencing and annotation.</title>
        <authorList>
            <consortium name="The Broad Institute Genomics Platform"/>
            <consortium name="The Broad Institute Genome Sequencing Center for Infectious Disease"/>
            <person name="Wu L."/>
            <person name="Ma J."/>
        </authorList>
    </citation>
    <scope>NUCLEOTIDE SEQUENCE [LARGE SCALE GENOMIC DNA]</scope>
    <source>
        <strain evidence="9">NBRC 112299</strain>
    </source>
</reference>
<evidence type="ECO:0000313" key="8">
    <source>
        <dbReference type="EMBL" id="GMA35302.1"/>
    </source>
</evidence>
<dbReference type="EMBL" id="BSUN01000001">
    <property type="protein sequence ID" value="GMA35302.1"/>
    <property type="molecule type" value="Genomic_DNA"/>
</dbReference>
<protein>
    <submittedName>
        <fullName evidence="8">MFS transporter</fullName>
    </submittedName>
</protein>
<keyword evidence="3 6" id="KW-0812">Transmembrane</keyword>
<evidence type="ECO:0000256" key="3">
    <source>
        <dbReference type="ARBA" id="ARBA00022692"/>
    </source>
</evidence>
<feature type="transmembrane region" description="Helical" evidence="6">
    <location>
        <begin position="262"/>
        <end position="288"/>
    </location>
</feature>
<keyword evidence="4 6" id="KW-1133">Transmembrane helix</keyword>
<feature type="transmembrane region" description="Helical" evidence="6">
    <location>
        <begin position="6"/>
        <end position="27"/>
    </location>
</feature>
<evidence type="ECO:0000313" key="9">
    <source>
        <dbReference type="Proteomes" id="UP001157125"/>
    </source>
</evidence>
<evidence type="ECO:0000256" key="5">
    <source>
        <dbReference type="ARBA" id="ARBA00023136"/>
    </source>
</evidence>
<dbReference type="SUPFAM" id="SSF103473">
    <property type="entry name" value="MFS general substrate transporter"/>
    <property type="match status" value="1"/>
</dbReference>
<accession>A0ABQ6IEZ1</accession>
<dbReference type="PANTHER" id="PTHR43124">
    <property type="entry name" value="PURINE EFFLUX PUMP PBUE"/>
    <property type="match status" value="1"/>
</dbReference>